<protein>
    <recommendedName>
        <fullName evidence="2">HTH LytTR-type domain-containing protein</fullName>
    </recommendedName>
</protein>
<evidence type="ECO:0000256" key="1">
    <source>
        <dbReference type="SAM" id="Phobius"/>
    </source>
</evidence>
<accession>C4WFA2</accession>
<feature type="transmembrane region" description="Helical" evidence="1">
    <location>
        <begin position="75"/>
        <end position="95"/>
    </location>
</feature>
<dbReference type="PROSITE" id="PS50930">
    <property type="entry name" value="HTH_LYTTR"/>
    <property type="match status" value="1"/>
</dbReference>
<feature type="transmembrane region" description="Helical" evidence="1">
    <location>
        <begin position="140"/>
        <end position="165"/>
    </location>
</feature>
<sequence length="293" mass="32307">MNFLSLSTRLRSPQSKRRQMQENYVTGGLLQSALRELSTIIRALRLWGTFFVVVLIFTVTGPFGTDQSMPVAVRFFYWLSVQFAGWSTAIAFSVLADAFLEPFFKHAFARMMAGAVVAALPIGLWIGFIDWGFSGRTPTASAVLANASVALPLSALFCILAYMTLRRELESVPRNIADTPPPLLARLKPGNRGAILRLSAEDHYTRIVTSRGEELLLLRFSDAVNEVGNTSGLQIHRSHWVADRHVAELCKTNGGLSLLTKDGTLLPVSRASRKSARERFGSVITSTEKAEFS</sequence>
<dbReference type="Pfam" id="PF04397">
    <property type="entry name" value="LytTR"/>
    <property type="match status" value="1"/>
</dbReference>
<dbReference type="SMART" id="SM00850">
    <property type="entry name" value="LytTR"/>
    <property type="match status" value="1"/>
</dbReference>
<feature type="transmembrane region" description="Helical" evidence="1">
    <location>
        <begin position="44"/>
        <end position="63"/>
    </location>
</feature>
<feature type="transmembrane region" description="Helical" evidence="1">
    <location>
        <begin position="107"/>
        <end position="128"/>
    </location>
</feature>
<keyword evidence="1" id="KW-0472">Membrane</keyword>
<keyword evidence="1" id="KW-1133">Transmembrane helix</keyword>
<dbReference type="PIRSF" id="PIRSF031737">
    <property type="entry name" value="TM_LytTR"/>
    <property type="match status" value="1"/>
</dbReference>
<dbReference type="HOGENOM" id="CLU_079621_1_0_5"/>
<dbReference type="EMBL" id="ACQA01000001">
    <property type="protein sequence ID" value="EEQ96199.1"/>
    <property type="molecule type" value="Genomic_DNA"/>
</dbReference>
<dbReference type="Gene3D" id="2.40.50.1020">
    <property type="entry name" value="LytTr DNA-binding domain"/>
    <property type="match status" value="1"/>
</dbReference>
<dbReference type="AlphaFoldDB" id="C4WFA2"/>
<gene>
    <name evidence="3" type="ORF">OINT_1001620</name>
</gene>
<evidence type="ECO:0000313" key="4">
    <source>
        <dbReference type="Proteomes" id="UP000004386"/>
    </source>
</evidence>
<proteinExistence type="predicted"/>
<keyword evidence="1" id="KW-0812">Transmembrane</keyword>
<feature type="domain" description="HTH LytTR-type" evidence="2">
    <location>
        <begin position="195"/>
        <end position="282"/>
    </location>
</feature>
<dbReference type="Proteomes" id="UP000004386">
    <property type="component" value="Unassembled WGS sequence"/>
</dbReference>
<organism evidence="3 4">
    <name type="scientific">Brucella intermedia LMG 3301</name>
    <dbReference type="NCBI Taxonomy" id="641118"/>
    <lineage>
        <taxon>Bacteria</taxon>
        <taxon>Pseudomonadati</taxon>
        <taxon>Pseudomonadota</taxon>
        <taxon>Alphaproteobacteria</taxon>
        <taxon>Hyphomicrobiales</taxon>
        <taxon>Brucellaceae</taxon>
        <taxon>Brucella/Ochrobactrum group</taxon>
        <taxon>Brucella</taxon>
    </lineage>
</organism>
<reference evidence="3 4" key="1">
    <citation type="submission" date="2009-05" db="EMBL/GenBank/DDBJ databases">
        <authorList>
            <person name="Setubal J.C."/>
            <person name="Boyle S."/>
            <person name="Crasta O.R."/>
            <person name="Gillespie J.J."/>
            <person name="Kenyon R.W."/>
            <person name="Lu J."/>
            <person name="Mane S."/>
            <person name="Nagrani S."/>
            <person name="Shallom J.M."/>
            <person name="Shallom S."/>
            <person name="Shukla M."/>
            <person name="Snyder E.E."/>
            <person name="Sobral B.W."/>
            <person name="Wattam A.R."/>
            <person name="Will R."/>
            <person name="Williams K."/>
            <person name="Yoo H."/>
            <person name="Munk C."/>
            <person name="Tapia R."/>
            <person name="Green L."/>
            <person name="Rogers Y."/>
            <person name="Detter J.C."/>
            <person name="Bruce D."/>
            <person name="Brettin T.S."/>
            <person name="Tsolis R."/>
        </authorList>
    </citation>
    <scope>NUCLEOTIDE SEQUENCE [LARGE SCALE GENOMIC DNA]</scope>
    <source>
        <strain evidence="3 4">LMG 3301</strain>
    </source>
</reference>
<name>C4WFA2_9HYPH</name>
<dbReference type="GO" id="GO:0003677">
    <property type="term" value="F:DNA binding"/>
    <property type="evidence" value="ECO:0007669"/>
    <property type="project" value="InterPro"/>
</dbReference>
<dbReference type="InterPro" id="IPR007492">
    <property type="entry name" value="LytTR_DNA-bd_dom"/>
</dbReference>
<comment type="caution">
    <text evidence="3">The sequence shown here is derived from an EMBL/GenBank/DDBJ whole genome shotgun (WGS) entry which is preliminary data.</text>
</comment>
<dbReference type="InterPro" id="IPR012362">
    <property type="entry name" value="LytTR_TM"/>
</dbReference>
<evidence type="ECO:0000313" key="3">
    <source>
        <dbReference type="EMBL" id="EEQ96199.1"/>
    </source>
</evidence>
<evidence type="ECO:0000259" key="2">
    <source>
        <dbReference type="PROSITE" id="PS50930"/>
    </source>
</evidence>